<evidence type="ECO:0000313" key="3">
    <source>
        <dbReference type="Proteomes" id="UP001148614"/>
    </source>
</evidence>
<comment type="caution">
    <text evidence="2">The sequence shown here is derived from an EMBL/GenBank/DDBJ whole genome shotgun (WGS) entry which is preliminary data.</text>
</comment>
<proteinExistence type="predicted"/>
<name>A0A9W8N6H0_9PEZI</name>
<reference evidence="2" key="1">
    <citation type="submission" date="2022-07" db="EMBL/GenBank/DDBJ databases">
        <title>Genome Sequence of Xylaria arbuscula.</title>
        <authorList>
            <person name="Buettner E."/>
        </authorList>
    </citation>
    <scope>NUCLEOTIDE SEQUENCE</scope>
    <source>
        <strain evidence="2">VT107</strain>
    </source>
</reference>
<gene>
    <name evidence="2" type="ORF">NPX13_g9495</name>
</gene>
<sequence length="248" mass="27465">MWDNITTKKSAPTPLTVVPQEPAHDGTEAGTGTATRRITSSTLSRKLHRPPDHDGDTTARLPAPPDRVVGPVPKVNGVYSIYPRGADLFLHSEQEPGPTHGHIMDRHEDIRNVIVQHSIATHVLRCKVLHIEATGLLDFQTPLIPFVRSQVYCWLDKKDTMEPTPNPMGNLAGAAKVLQRGLRTWADNRVAALLMLSYYKRSQPPATDGGFTAWMGRDADRHIEAWFKGKGACTGHDRNSVMGCRKEE</sequence>
<keyword evidence="3" id="KW-1185">Reference proteome</keyword>
<feature type="region of interest" description="Disordered" evidence="1">
    <location>
        <begin position="1"/>
        <end position="69"/>
    </location>
</feature>
<dbReference type="Proteomes" id="UP001148614">
    <property type="component" value="Unassembled WGS sequence"/>
</dbReference>
<evidence type="ECO:0000313" key="2">
    <source>
        <dbReference type="EMBL" id="KAJ3559725.1"/>
    </source>
</evidence>
<feature type="compositionally biased region" description="Low complexity" evidence="1">
    <location>
        <begin position="28"/>
        <end position="42"/>
    </location>
</feature>
<organism evidence="2 3">
    <name type="scientific">Xylaria arbuscula</name>
    <dbReference type="NCBI Taxonomy" id="114810"/>
    <lineage>
        <taxon>Eukaryota</taxon>
        <taxon>Fungi</taxon>
        <taxon>Dikarya</taxon>
        <taxon>Ascomycota</taxon>
        <taxon>Pezizomycotina</taxon>
        <taxon>Sordariomycetes</taxon>
        <taxon>Xylariomycetidae</taxon>
        <taxon>Xylariales</taxon>
        <taxon>Xylariaceae</taxon>
        <taxon>Xylaria</taxon>
    </lineage>
</organism>
<protein>
    <submittedName>
        <fullName evidence="2">Uncharacterized protein</fullName>
    </submittedName>
</protein>
<feature type="compositionally biased region" description="Polar residues" evidence="1">
    <location>
        <begin position="1"/>
        <end position="10"/>
    </location>
</feature>
<dbReference type="AlphaFoldDB" id="A0A9W8N6H0"/>
<accession>A0A9W8N6H0</accession>
<evidence type="ECO:0000256" key="1">
    <source>
        <dbReference type="SAM" id="MobiDB-lite"/>
    </source>
</evidence>
<dbReference type="EMBL" id="JANPWZ010002352">
    <property type="protein sequence ID" value="KAJ3559725.1"/>
    <property type="molecule type" value="Genomic_DNA"/>
</dbReference>